<evidence type="ECO:0000256" key="1">
    <source>
        <dbReference type="SAM" id="MobiDB-lite"/>
    </source>
</evidence>
<evidence type="ECO:0000256" key="2">
    <source>
        <dbReference type="SAM" id="Phobius"/>
    </source>
</evidence>
<keyword evidence="4" id="KW-1185">Reference proteome</keyword>
<sequence length="65" mass="7265">MIYGNAPMMIFILATGYLFTVYLLLALAKRTTQKAVPRNFPAPSQEKHQQKLAVTPKVSEVVNSQ</sequence>
<organism evidence="3 4">
    <name type="scientific">Dendronalium phyllosphericum CENA369</name>
    <dbReference type="NCBI Taxonomy" id="1725256"/>
    <lineage>
        <taxon>Bacteria</taxon>
        <taxon>Bacillati</taxon>
        <taxon>Cyanobacteriota</taxon>
        <taxon>Cyanophyceae</taxon>
        <taxon>Nostocales</taxon>
        <taxon>Nostocaceae</taxon>
        <taxon>Dendronalium</taxon>
        <taxon>Dendronalium phyllosphericum</taxon>
    </lineage>
</organism>
<reference evidence="3 4" key="1">
    <citation type="journal article" date="2021" name="Int. J. Syst. Evol. Microbiol.">
        <title>Amazonocrinis nigriterrae gen. nov., sp. nov., Atlanticothrix silvestris gen. nov., sp. nov. and Dendronalium phyllosphericum gen. nov., sp. nov., nostocacean cyanobacteria from Brazilian environments.</title>
        <authorList>
            <person name="Alvarenga D.O."/>
            <person name="Andreote A.P.D."/>
            <person name="Branco L.H.Z."/>
            <person name="Delbaje E."/>
            <person name="Cruz R.B."/>
            <person name="Varani A.M."/>
            <person name="Fiore M.F."/>
        </authorList>
    </citation>
    <scope>NUCLEOTIDE SEQUENCE [LARGE SCALE GENOMIC DNA]</scope>
    <source>
        <strain evidence="3 4">CENA369</strain>
    </source>
</reference>
<evidence type="ECO:0000313" key="3">
    <source>
        <dbReference type="EMBL" id="MBH8577468.1"/>
    </source>
</evidence>
<dbReference type="RefSeq" id="WP_214436158.1">
    <property type="nucleotide sequence ID" value="NZ_CAWPUQ010000225.1"/>
</dbReference>
<keyword evidence="2" id="KW-0812">Transmembrane</keyword>
<dbReference type="AlphaFoldDB" id="A0A8J7LJ70"/>
<gene>
    <name evidence="3" type="ORF">I8752_31780</name>
</gene>
<feature type="transmembrane region" description="Helical" evidence="2">
    <location>
        <begin position="6"/>
        <end position="28"/>
    </location>
</feature>
<feature type="region of interest" description="Disordered" evidence="1">
    <location>
        <begin position="37"/>
        <end position="65"/>
    </location>
</feature>
<keyword evidence="2" id="KW-1133">Transmembrane helix</keyword>
<protein>
    <submittedName>
        <fullName evidence="3">Uncharacterized protein</fullName>
    </submittedName>
</protein>
<comment type="caution">
    <text evidence="3">The sequence shown here is derived from an EMBL/GenBank/DDBJ whole genome shotgun (WGS) entry which is preliminary data.</text>
</comment>
<dbReference type="EMBL" id="JAECZA010000289">
    <property type="protein sequence ID" value="MBH8577468.1"/>
    <property type="molecule type" value="Genomic_DNA"/>
</dbReference>
<name>A0A8J7LJ70_9NOST</name>
<dbReference type="Proteomes" id="UP000662314">
    <property type="component" value="Unassembled WGS sequence"/>
</dbReference>
<evidence type="ECO:0000313" key="4">
    <source>
        <dbReference type="Proteomes" id="UP000662314"/>
    </source>
</evidence>
<proteinExistence type="predicted"/>
<accession>A0A8J7LJ70</accession>
<keyword evidence="2" id="KW-0472">Membrane</keyword>